<dbReference type="Gene3D" id="2.60.120.200">
    <property type="match status" value="1"/>
</dbReference>
<dbReference type="GO" id="GO:0005615">
    <property type="term" value="C:extracellular space"/>
    <property type="evidence" value="ECO:0007669"/>
    <property type="project" value="TreeGrafter"/>
</dbReference>
<feature type="domain" description="Galectin" evidence="4">
    <location>
        <begin position="53"/>
        <end position="183"/>
    </location>
</feature>
<dbReference type="EMBL" id="OW240914">
    <property type="protein sequence ID" value="CAH2277392.1"/>
    <property type="molecule type" value="Genomic_DNA"/>
</dbReference>
<dbReference type="SUPFAM" id="SSF49899">
    <property type="entry name" value="Concanavalin A-like lectins/glucanases"/>
    <property type="match status" value="1"/>
</dbReference>
<dbReference type="GO" id="GO:0043236">
    <property type="term" value="F:laminin binding"/>
    <property type="evidence" value="ECO:0007669"/>
    <property type="project" value="TreeGrafter"/>
</dbReference>
<dbReference type="InterPro" id="IPR001079">
    <property type="entry name" value="Galectin_CRD"/>
</dbReference>
<evidence type="ECO:0000313" key="6">
    <source>
        <dbReference type="Proteomes" id="UP001295444"/>
    </source>
</evidence>
<dbReference type="FunFam" id="2.60.120.200:FF:000021">
    <property type="entry name" value="Galectin"/>
    <property type="match status" value="1"/>
</dbReference>
<evidence type="ECO:0000313" key="5">
    <source>
        <dbReference type="EMBL" id="CAH2277392.1"/>
    </source>
</evidence>
<accession>A0AAD1RSE1</accession>
<evidence type="ECO:0000256" key="1">
    <source>
        <dbReference type="ARBA" id="ARBA00022734"/>
    </source>
</evidence>
<dbReference type="Proteomes" id="UP001295444">
    <property type="component" value="Chromosome 03"/>
</dbReference>
<dbReference type="GO" id="GO:0030395">
    <property type="term" value="F:lactose binding"/>
    <property type="evidence" value="ECO:0007669"/>
    <property type="project" value="TreeGrafter"/>
</dbReference>
<dbReference type="CDD" id="cd00070">
    <property type="entry name" value="GLECT"/>
    <property type="match status" value="1"/>
</dbReference>
<gene>
    <name evidence="5" type="ORF">PECUL_23A053965</name>
</gene>
<dbReference type="PANTHER" id="PTHR11346">
    <property type="entry name" value="GALECTIN"/>
    <property type="match status" value="1"/>
</dbReference>
<keyword evidence="1 2" id="KW-0430">Lectin</keyword>
<proteinExistence type="predicted"/>
<evidence type="ECO:0000256" key="3">
    <source>
        <dbReference type="SAM" id="MobiDB-lite"/>
    </source>
</evidence>
<dbReference type="InterPro" id="IPR013320">
    <property type="entry name" value="ConA-like_dom_sf"/>
</dbReference>
<keyword evidence="6" id="KW-1185">Reference proteome</keyword>
<evidence type="ECO:0000259" key="4">
    <source>
        <dbReference type="PROSITE" id="PS51304"/>
    </source>
</evidence>
<name>A0AAD1RSE1_PELCU</name>
<sequence>MPAVGRPCRLQPPWELGGSRVIPVSQRSQRRSVKLMESGPCAFPHSPDRLSSPARPALQPSTTGSTTRPTALPTSSLERFCVNLGKDSSNFIIHFNARFDLHGDTNTIVCNSKEGDAWGTEQRESSFPFEQGAETLVCFEYQEDKLIVKLSNGQEFSFPIRMPVDTIDFLSLDGIELKSITLQ</sequence>
<feature type="compositionally biased region" description="Polar residues" evidence="3">
    <location>
        <begin position="59"/>
        <end position="71"/>
    </location>
</feature>
<protein>
    <recommendedName>
        <fullName evidence="2">Galectin</fullName>
    </recommendedName>
</protein>
<dbReference type="SMART" id="SM00276">
    <property type="entry name" value="GLECT"/>
    <property type="match status" value="1"/>
</dbReference>
<dbReference type="InterPro" id="IPR044156">
    <property type="entry name" value="Galectin-like"/>
</dbReference>
<organism evidence="5 6">
    <name type="scientific">Pelobates cultripes</name>
    <name type="common">Western spadefoot toad</name>
    <dbReference type="NCBI Taxonomy" id="61616"/>
    <lineage>
        <taxon>Eukaryota</taxon>
        <taxon>Metazoa</taxon>
        <taxon>Chordata</taxon>
        <taxon>Craniata</taxon>
        <taxon>Vertebrata</taxon>
        <taxon>Euteleostomi</taxon>
        <taxon>Amphibia</taxon>
        <taxon>Batrachia</taxon>
        <taxon>Anura</taxon>
        <taxon>Pelobatoidea</taxon>
        <taxon>Pelobatidae</taxon>
        <taxon>Pelobates</taxon>
    </lineage>
</organism>
<dbReference type="PROSITE" id="PS51304">
    <property type="entry name" value="GALECTIN"/>
    <property type="match status" value="1"/>
</dbReference>
<reference evidence="5" key="1">
    <citation type="submission" date="2022-03" db="EMBL/GenBank/DDBJ databases">
        <authorList>
            <person name="Alioto T."/>
            <person name="Alioto T."/>
            <person name="Gomez Garrido J."/>
        </authorList>
    </citation>
    <scope>NUCLEOTIDE SEQUENCE</scope>
</reference>
<dbReference type="PANTHER" id="PTHR11346:SF97">
    <property type="entry name" value="GALECTIN-1"/>
    <property type="match status" value="1"/>
</dbReference>
<dbReference type="AlphaFoldDB" id="A0AAD1RSE1"/>
<feature type="region of interest" description="Disordered" evidence="3">
    <location>
        <begin position="34"/>
        <end position="71"/>
    </location>
</feature>
<dbReference type="SMART" id="SM00908">
    <property type="entry name" value="Gal-bind_lectin"/>
    <property type="match status" value="1"/>
</dbReference>
<evidence type="ECO:0000256" key="2">
    <source>
        <dbReference type="RuleBase" id="RU102079"/>
    </source>
</evidence>
<dbReference type="Pfam" id="PF00337">
    <property type="entry name" value="Gal-bind_lectin"/>
    <property type="match status" value="1"/>
</dbReference>